<protein>
    <submittedName>
        <fullName evidence="6">LysR family transcriptional regulator</fullName>
    </submittedName>
</protein>
<dbReference type="InterPro" id="IPR000847">
    <property type="entry name" value="LysR_HTH_N"/>
</dbReference>
<reference evidence="7" key="1">
    <citation type="journal article" date="2019" name="Int. J. Syst. Evol. Microbiol.">
        <title>The Global Catalogue of Microorganisms (GCM) 10K type strain sequencing project: providing services to taxonomists for standard genome sequencing and annotation.</title>
        <authorList>
            <consortium name="The Broad Institute Genomics Platform"/>
            <consortium name="The Broad Institute Genome Sequencing Center for Infectious Disease"/>
            <person name="Wu L."/>
            <person name="Ma J."/>
        </authorList>
    </citation>
    <scope>NUCLEOTIDE SEQUENCE [LARGE SCALE GENOMIC DNA]</scope>
    <source>
        <strain evidence="7">TISTR 1858</strain>
    </source>
</reference>
<dbReference type="Gene3D" id="3.40.190.10">
    <property type="entry name" value="Periplasmic binding protein-like II"/>
    <property type="match status" value="2"/>
</dbReference>
<dbReference type="InterPro" id="IPR036390">
    <property type="entry name" value="WH_DNA-bd_sf"/>
</dbReference>
<evidence type="ECO:0000256" key="4">
    <source>
        <dbReference type="ARBA" id="ARBA00023163"/>
    </source>
</evidence>
<dbReference type="Pfam" id="PF03466">
    <property type="entry name" value="LysR_substrate"/>
    <property type="match status" value="1"/>
</dbReference>
<dbReference type="PROSITE" id="PS50931">
    <property type="entry name" value="HTH_LYSR"/>
    <property type="match status" value="1"/>
</dbReference>
<name>A0ABW5PW80_9BACI</name>
<evidence type="ECO:0000256" key="2">
    <source>
        <dbReference type="ARBA" id="ARBA00023015"/>
    </source>
</evidence>
<evidence type="ECO:0000313" key="7">
    <source>
        <dbReference type="Proteomes" id="UP001597451"/>
    </source>
</evidence>
<dbReference type="InterPro" id="IPR036388">
    <property type="entry name" value="WH-like_DNA-bd_sf"/>
</dbReference>
<dbReference type="SUPFAM" id="SSF53850">
    <property type="entry name" value="Periplasmic binding protein-like II"/>
    <property type="match status" value="1"/>
</dbReference>
<evidence type="ECO:0000256" key="1">
    <source>
        <dbReference type="ARBA" id="ARBA00009437"/>
    </source>
</evidence>
<dbReference type="RefSeq" id="WP_379560207.1">
    <property type="nucleotide sequence ID" value="NZ_JBHUMX010000003.1"/>
</dbReference>
<keyword evidence="3" id="KW-0238">DNA-binding</keyword>
<feature type="domain" description="HTH lysR-type" evidence="5">
    <location>
        <begin position="1"/>
        <end position="58"/>
    </location>
</feature>
<dbReference type="PANTHER" id="PTHR30126:SF39">
    <property type="entry name" value="HTH-TYPE TRANSCRIPTIONAL REGULATOR CYSL"/>
    <property type="match status" value="1"/>
</dbReference>
<dbReference type="Pfam" id="PF00126">
    <property type="entry name" value="HTH_1"/>
    <property type="match status" value="1"/>
</dbReference>
<keyword evidence="7" id="KW-1185">Reference proteome</keyword>
<dbReference type="SUPFAM" id="SSF46785">
    <property type="entry name" value="Winged helix' DNA-binding domain"/>
    <property type="match status" value="1"/>
</dbReference>
<accession>A0ABW5PW80</accession>
<comment type="similarity">
    <text evidence="1">Belongs to the LysR transcriptional regulatory family.</text>
</comment>
<dbReference type="PRINTS" id="PR00039">
    <property type="entry name" value="HTHLYSR"/>
</dbReference>
<gene>
    <name evidence="6" type="ORF">ACFSUN_01985</name>
</gene>
<evidence type="ECO:0000259" key="5">
    <source>
        <dbReference type="PROSITE" id="PS50931"/>
    </source>
</evidence>
<dbReference type="Proteomes" id="UP001597451">
    <property type="component" value="Unassembled WGS sequence"/>
</dbReference>
<evidence type="ECO:0000256" key="3">
    <source>
        <dbReference type="ARBA" id="ARBA00023125"/>
    </source>
</evidence>
<dbReference type="InterPro" id="IPR005119">
    <property type="entry name" value="LysR_subst-bd"/>
</dbReference>
<dbReference type="PANTHER" id="PTHR30126">
    <property type="entry name" value="HTH-TYPE TRANSCRIPTIONAL REGULATOR"/>
    <property type="match status" value="1"/>
</dbReference>
<sequence length="297" mass="33505">MNIETLKIFCLVVDTGSISQAAKLSYVSQPAVSKQINQLETYYHALLFNRSDGRLTLTESGKVLYPFAKVMVADFNRSKAAVSDNLRGFHDSLKVGASLTIGEYLLPGMLGDFKTEYHNVNVSLMVENTPQVIDALLDDVIDLALVEGIVQTDKLIVEEFAEDELVFIHSPKHPWKDRESITINELTSEQMLWREPTSGTRLIIENFLQELSVLDKIQSYMDLGSTQAIKSAVEAGLGISIVSKLTVARELEQGTLFETKVKDVDFKRNLWLVKKKQRFRKNSVDMFESFIKGKLIH</sequence>
<dbReference type="CDD" id="cd08420">
    <property type="entry name" value="PBP2_CysL_like"/>
    <property type="match status" value="1"/>
</dbReference>
<keyword evidence="4" id="KW-0804">Transcription</keyword>
<keyword evidence="2" id="KW-0805">Transcription regulation</keyword>
<dbReference type="Gene3D" id="1.10.10.10">
    <property type="entry name" value="Winged helix-like DNA-binding domain superfamily/Winged helix DNA-binding domain"/>
    <property type="match status" value="1"/>
</dbReference>
<proteinExistence type="inferred from homology"/>
<comment type="caution">
    <text evidence="6">The sequence shown here is derived from an EMBL/GenBank/DDBJ whole genome shotgun (WGS) entry which is preliminary data.</text>
</comment>
<dbReference type="EMBL" id="JBHUMX010000003">
    <property type="protein sequence ID" value="MFD2627559.1"/>
    <property type="molecule type" value="Genomic_DNA"/>
</dbReference>
<organism evidence="6 7">
    <name type="scientific">Oceanobacillus kapialis</name>
    <dbReference type="NCBI Taxonomy" id="481353"/>
    <lineage>
        <taxon>Bacteria</taxon>
        <taxon>Bacillati</taxon>
        <taxon>Bacillota</taxon>
        <taxon>Bacilli</taxon>
        <taxon>Bacillales</taxon>
        <taxon>Bacillaceae</taxon>
        <taxon>Oceanobacillus</taxon>
    </lineage>
</organism>
<evidence type="ECO:0000313" key="6">
    <source>
        <dbReference type="EMBL" id="MFD2627559.1"/>
    </source>
</evidence>